<evidence type="ECO:0000256" key="1">
    <source>
        <dbReference type="SAM" id="MobiDB-lite"/>
    </source>
</evidence>
<organism evidence="2 3">
    <name type="scientific">Canna indica</name>
    <name type="common">Indian-shot</name>
    <dbReference type="NCBI Taxonomy" id="4628"/>
    <lineage>
        <taxon>Eukaryota</taxon>
        <taxon>Viridiplantae</taxon>
        <taxon>Streptophyta</taxon>
        <taxon>Embryophyta</taxon>
        <taxon>Tracheophyta</taxon>
        <taxon>Spermatophyta</taxon>
        <taxon>Magnoliopsida</taxon>
        <taxon>Liliopsida</taxon>
        <taxon>Zingiberales</taxon>
        <taxon>Cannaceae</taxon>
        <taxon>Canna</taxon>
    </lineage>
</organism>
<accession>A0AAQ3KSA3</accession>
<proteinExistence type="predicted"/>
<evidence type="ECO:0000313" key="2">
    <source>
        <dbReference type="EMBL" id="WOL11171.1"/>
    </source>
</evidence>
<feature type="region of interest" description="Disordered" evidence="1">
    <location>
        <begin position="52"/>
        <end position="95"/>
    </location>
</feature>
<name>A0AAQ3KSA3_9LILI</name>
<feature type="compositionally biased region" description="Acidic residues" evidence="1">
    <location>
        <begin position="73"/>
        <end position="88"/>
    </location>
</feature>
<dbReference type="AlphaFoldDB" id="A0AAQ3KSA3"/>
<dbReference type="Proteomes" id="UP001327560">
    <property type="component" value="Chromosome 6"/>
</dbReference>
<reference evidence="2 3" key="1">
    <citation type="submission" date="2023-10" db="EMBL/GenBank/DDBJ databases">
        <title>Chromosome-scale genome assembly provides insights into flower coloration mechanisms of Canna indica.</title>
        <authorList>
            <person name="Li C."/>
        </authorList>
    </citation>
    <scope>NUCLEOTIDE SEQUENCE [LARGE SCALE GENOMIC DNA]</scope>
    <source>
        <tissue evidence="2">Flower</tissue>
    </source>
</reference>
<evidence type="ECO:0000313" key="3">
    <source>
        <dbReference type="Proteomes" id="UP001327560"/>
    </source>
</evidence>
<gene>
    <name evidence="2" type="ORF">Cni_G19932</name>
</gene>
<protein>
    <submittedName>
        <fullName evidence="2">Uncharacterized protein</fullName>
    </submittedName>
</protein>
<sequence>MTLQWSDFDSCRVQVRVRAIEDIPDFILADAEDYRFEIKVVVAWQQPFYQHDQAPAVPLPPPPSDGNNGNAMEEAEPDHDPAVEELAEDVSNAPNLSGYCTAGFGRHRTRLSADSSSPAASLSSSSQRMVWRVKRPLKIAGIHHSSTGDMAASV</sequence>
<keyword evidence="3" id="KW-1185">Reference proteome</keyword>
<dbReference type="EMBL" id="CP136895">
    <property type="protein sequence ID" value="WOL11171.1"/>
    <property type="molecule type" value="Genomic_DNA"/>
</dbReference>